<gene>
    <name evidence="1" type="ORF">CANTEDRAFT_114014</name>
</gene>
<accession>G3B4M2</accession>
<evidence type="ECO:0000313" key="1">
    <source>
        <dbReference type="EMBL" id="EGV63980.1"/>
    </source>
</evidence>
<name>G3B4M2_CANTC</name>
<reference evidence="1 2" key="1">
    <citation type="journal article" date="2011" name="Proc. Natl. Acad. Sci. U.S.A.">
        <title>Comparative genomics of xylose-fermenting fungi for enhanced biofuel production.</title>
        <authorList>
            <person name="Wohlbach D.J."/>
            <person name="Kuo A."/>
            <person name="Sato T.K."/>
            <person name="Potts K.M."/>
            <person name="Salamov A.A."/>
            <person name="LaButti K.M."/>
            <person name="Sun H."/>
            <person name="Clum A."/>
            <person name="Pangilinan J.L."/>
            <person name="Lindquist E.A."/>
            <person name="Lucas S."/>
            <person name="Lapidus A."/>
            <person name="Jin M."/>
            <person name="Gunawan C."/>
            <person name="Balan V."/>
            <person name="Dale B.E."/>
            <person name="Jeffries T.W."/>
            <person name="Zinkel R."/>
            <person name="Barry K.W."/>
            <person name="Grigoriev I.V."/>
            <person name="Gasch A.P."/>
        </authorList>
    </citation>
    <scope>NUCLEOTIDE SEQUENCE [LARGE SCALE GENOMIC DNA]</scope>
    <source>
        <strain evidence="2">ATCC 10573 / BCRC 21748 / CBS 615 / JCM 9827 / NBRC 10315 / NRRL Y-1498 / VKM Y-70</strain>
    </source>
</reference>
<keyword evidence="2" id="KW-1185">Reference proteome</keyword>
<dbReference type="Proteomes" id="UP000000707">
    <property type="component" value="Unassembled WGS sequence"/>
</dbReference>
<organism evidence="2">
    <name type="scientific">Candida tenuis (strain ATCC 10573 / BCRC 21748 / CBS 615 / JCM 9827 / NBRC 10315 / NRRL Y-1498 / VKM Y-70)</name>
    <name type="common">Yeast</name>
    <name type="synonym">Yamadazyma tenuis</name>
    <dbReference type="NCBI Taxonomy" id="590646"/>
    <lineage>
        <taxon>Eukaryota</taxon>
        <taxon>Fungi</taxon>
        <taxon>Dikarya</taxon>
        <taxon>Ascomycota</taxon>
        <taxon>Saccharomycotina</taxon>
        <taxon>Pichiomycetes</taxon>
        <taxon>Debaryomycetaceae</taxon>
        <taxon>Yamadazyma</taxon>
    </lineage>
</organism>
<evidence type="ECO:0000313" key="2">
    <source>
        <dbReference type="Proteomes" id="UP000000707"/>
    </source>
</evidence>
<proteinExistence type="predicted"/>
<dbReference type="HOGENOM" id="CLU_3106160_0_0_1"/>
<protein>
    <submittedName>
        <fullName evidence="1">Uncharacterized protein</fullName>
    </submittedName>
</protein>
<sequence length="51" mass="5982">MHPPYETYHEAVRFCAVCWGWPRSSPESTWESLPSTAGEEWRWHSACTRGK</sequence>
<dbReference type="EMBL" id="GL996521">
    <property type="protein sequence ID" value="EGV63980.1"/>
    <property type="molecule type" value="Genomic_DNA"/>
</dbReference>
<dbReference type="AlphaFoldDB" id="G3B4M2"/>